<dbReference type="Pfam" id="PF22486">
    <property type="entry name" value="MATH_2"/>
    <property type="match status" value="1"/>
</dbReference>
<dbReference type="EMBL" id="BPLR01014609">
    <property type="protein sequence ID" value="GIY69911.1"/>
    <property type="molecule type" value="Genomic_DNA"/>
</dbReference>
<reference evidence="2 3" key="1">
    <citation type="submission" date="2021-06" db="EMBL/GenBank/DDBJ databases">
        <title>Caerostris extrusa draft genome.</title>
        <authorList>
            <person name="Kono N."/>
            <person name="Arakawa K."/>
        </authorList>
    </citation>
    <scope>NUCLEOTIDE SEQUENCE [LARGE SCALE GENOMIC DNA]</scope>
</reference>
<keyword evidence="3" id="KW-1185">Reference proteome</keyword>
<name>A0AAV4VIE0_CAEEX</name>
<dbReference type="InterPro" id="IPR008974">
    <property type="entry name" value="TRAF-like"/>
</dbReference>
<feature type="domain" description="MATH" evidence="1">
    <location>
        <begin position="13"/>
        <end position="133"/>
    </location>
</feature>
<protein>
    <recommendedName>
        <fullName evidence="1">MATH domain-containing protein</fullName>
    </recommendedName>
</protein>
<dbReference type="InterPro" id="IPR002083">
    <property type="entry name" value="MATH/TRAF_dom"/>
</dbReference>
<evidence type="ECO:0000313" key="3">
    <source>
        <dbReference type="Proteomes" id="UP001054945"/>
    </source>
</evidence>
<dbReference type="Gene3D" id="2.60.210.10">
    <property type="entry name" value="Apoptosis, Tumor Necrosis Factor Receptor Associated Protein 2, Chain A"/>
    <property type="match status" value="1"/>
</dbReference>
<dbReference type="Proteomes" id="UP001054945">
    <property type="component" value="Unassembled WGS sequence"/>
</dbReference>
<dbReference type="AlphaFoldDB" id="A0AAV4VIE0"/>
<dbReference type="SUPFAM" id="SSF49599">
    <property type="entry name" value="TRAF domain-like"/>
    <property type="match status" value="1"/>
</dbReference>
<comment type="caution">
    <text evidence="2">The sequence shown here is derived from an EMBL/GenBank/DDBJ whole genome shotgun (WGS) entry which is preliminary data.</text>
</comment>
<accession>A0AAV4VIE0</accession>
<evidence type="ECO:0000259" key="1">
    <source>
        <dbReference type="Pfam" id="PF22486"/>
    </source>
</evidence>
<organism evidence="2 3">
    <name type="scientific">Caerostris extrusa</name>
    <name type="common">Bark spider</name>
    <name type="synonym">Caerostris bankana</name>
    <dbReference type="NCBI Taxonomy" id="172846"/>
    <lineage>
        <taxon>Eukaryota</taxon>
        <taxon>Metazoa</taxon>
        <taxon>Ecdysozoa</taxon>
        <taxon>Arthropoda</taxon>
        <taxon>Chelicerata</taxon>
        <taxon>Arachnida</taxon>
        <taxon>Araneae</taxon>
        <taxon>Araneomorphae</taxon>
        <taxon>Entelegynae</taxon>
        <taxon>Araneoidea</taxon>
        <taxon>Araneidae</taxon>
        <taxon>Caerostris</taxon>
    </lineage>
</organism>
<gene>
    <name evidence="2" type="ORF">CEXT_742951</name>
</gene>
<proteinExistence type="predicted"/>
<evidence type="ECO:0000313" key="2">
    <source>
        <dbReference type="EMBL" id="GIY69911.1"/>
    </source>
</evidence>
<dbReference type="CDD" id="cd00121">
    <property type="entry name" value="MATH"/>
    <property type="match status" value="1"/>
</dbReference>
<sequence length="167" mass="19357">MSYEIKDFGFVFKWNVENIIVPLFQRNITLISPTFEVKILKSNTRWYMTLYPDGLQEKPNYIGCILHQVIDNDDDEDQAPLSMNFKLSLIGNDEKVICSSPITTHTFKKNKRVVKFPSLVSKGVVLKERELYLPKIHCPYIATCGYVRKYASVLPILVLVLHVEYLL</sequence>